<dbReference type="PANTHER" id="PTHR14387">
    <property type="entry name" value="THADA/DEATH RECEPTOR INTERACTING PROTEIN"/>
    <property type="match status" value="1"/>
</dbReference>
<dbReference type="OrthoDB" id="73997at2759"/>
<dbReference type="SUPFAM" id="SSF48371">
    <property type="entry name" value="ARM repeat"/>
    <property type="match status" value="1"/>
</dbReference>
<dbReference type="Pfam" id="PF25150">
    <property type="entry name" value="TPR_Trm732"/>
    <property type="match status" value="1"/>
</dbReference>
<dbReference type="InterPro" id="IPR019442">
    <property type="entry name" value="THADA/TRM732_DUF2428"/>
</dbReference>
<dbReference type="Pfam" id="PF10350">
    <property type="entry name" value="DUF2428"/>
    <property type="match status" value="1"/>
</dbReference>
<gene>
    <name evidence="8" type="ORF">D0Z07_6808</name>
</gene>
<evidence type="ECO:0000256" key="4">
    <source>
        <dbReference type="SAM" id="MobiDB-lite"/>
    </source>
</evidence>
<dbReference type="Pfam" id="PF26523">
    <property type="entry name" value="Trm732_C"/>
    <property type="match status" value="1"/>
</dbReference>
<dbReference type="InterPro" id="IPR051954">
    <property type="entry name" value="tRNA_methyltransferase_THADA"/>
</dbReference>
<feature type="domain" description="tRNA (32-2'-O)-methyltransferase regulator THADA-like C-terminal TPR repeats region" evidence="7">
    <location>
        <begin position="971"/>
        <end position="1122"/>
    </location>
</feature>
<keyword evidence="9" id="KW-1185">Reference proteome</keyword>
<feature type="region of interest" description="Disordered" evidence="4">
    <location>
        <begin position="16"/>
        <end position="41"/>
    </location>
</feature>
<evidence type="ECO:0000256" key="2">
    <source>
        <dbReference type="ARBA" id="ARBA00022694"/>
    </source>
</evidence>
<reference evidence="8" key="1">
    <citation type="submission" date="2019-07" db="EMBL/GenBank/DDBJ databases">
        <title>Hyphodiscus hymeniophilus genome sequencing and assembly.</title>
        <authorList>
            <person name="Kramer G."/>
            <person name="Nodwell J."/>
        </authorList>
    </citation>
    <scope>NUCLEOTIDE SEQUENCE</scope>
    <source>
        <strain evidence="8">ATCC 34498</strain>
    </source>
</reference>
<comment type="similarity">
    <text evidence="1">Belongs to the THADA family.</text>
</comment>
<evidence type="ECO:0000313" key="8">
    <source>
        <dbReference type="EMBL" id="KAG0647573.1"/>
    </source>
</evidence>
<evidence type="ECO:0000259" key="7">
    <source>
        <dbReference type="Pfam" id="PF25151"/>
    </source>
</evidence>
<dbReference type="GO" id="GO:0030488">
    <property type="term" value="P:tRNA methylation"/>
    <property type="evidence" value="ECO:0007669"/>
    <property type="project" value="TreeGrafter"/>
</dbReference>
<evidence type="ECO:0000313" key="9">
    <source>
        <dbReference type="Proteomes" id="UP000785200"/>
    </source>
</evidence>
<evidence type="ECO:0000259" key="5">
    <source>
        <dbReference type="Pfam" id="PF10350"/>
    </source>
</evidence>
<dbReference type="GO" id="GO:0005829">
    <property type="term" value="C:cytosol"/>
    <property type="evidence" value="ECO:0007669"/>
    <property type="project" value="TreeGrafter"/>
</dbReference>
<accession>A0A9P6VGN7</accession>
<evidence type="ECO:0000259" key="6">
    <source>
        <dbReference type="Pfam" id="PF25150"/>
    </source>
</evidence>
<evidence type="ECO:0000256" key="1">
    <source>
        <dbReference type="ARBA" id="ARBA00010409"/>
    </source>
</evidence>
<dbReference type="Proteomes" id="UP000785200">
    <property type="component" value="Unassembled WGS sequence"/>
</dbReference>
<dbReference type="PANTHER" id="PTHR14387:SF0">
    <property type="entry name" value="DUF2428 DOMAIN-CONTAINING PROTEIN"/>
    <property type="match status" value="1"/>
</dbReference>
<organism evidence="8 9">
    <name type="scientific">Hyphodiscus hymeniophilus</name>
    <dbReference type="NCBI Taxonomy" id="353542"/>
    <lineage>
        <taxon>Eukaryota</taxon>
        <taxon>Fungi</taxon>
        <taxon>Dikarya</taxon>
        <taxon>Ascomycota</taxon>
        <taxon>Pezizomycotina</taxon>
        <taxon>Leotiomycetes</taxon>
        <taxon>Helotiales</taxon>
        <taxon>Hyphodiscaceae</taxon>
        <taxon>Hyphodiscus</taxon>
    </lineage>
</organism>
<protein>
    <submittedName>
        <fullName evidence="8">tRNA (Cytidine(32)-2 -O)-methyltransferase non-catalytic subunit TRM732</fullName>
    </submittedName>
</protein>
<dbReference type="InterPro" id="IPR056843">
    <property type="entry name" value="THADA-like_TPR"/>
</dbReference>
<feature type="domain" description="DUF2428" evidence="5">
    <location>
        <begin position="731"/>
        <end position="969"/>
    </location>
</feature>
<feature type="coiled-coil region" evidence="3">
    <location>
        <begin position="665"/>
        <end position="692"/>
    </location>
</feature>
<name>A0A9P6VGN7_9HELO</name>
<dbReference type="InterPro" id="IPR056842">
    <property type="entry name" value="THADA-like_TPR_C"/>
</dbReference>
<evidence type="ECO:0000256" key="3">
    <source>
        <dbReference type="SAM" id="Coils"/>
    </source>
</evidence>
<feature type="domain" description="tRNA (32-2'-O)-methyltransferase regulator THADA-like TPR repeats region" evidence="6">
    <location>
        <begin position="255"/>
        <end position="553"/>
    </location>
</feature>
<keyword evidence="2" id="KW-0819">tRNA processing</keyword>
<comment type="caution">
    <text evidence="8">The sequence shown here is derived from an EMBL/GenBank/DDBJ whole genome shotgun (WGS) entry which is preliminary data.</text>
</comment>
<dbReference type="EMBL" id="VNKQ01000012">
    <property type="protein sequence ID" value="KAG0647573.1"/>
    <property type="molecule type" value="Genomic_DNA"/>
</dbReference>
<keyword evidence="3" id="KW-0175">Coiled coil</keyword>
<proteinExistence type="inferred from homology"/>
<sequence>MASRLQSILCVRYGNGPSEDADVSGTPNRRPPGSQMARETAGIEANPVRDILAALLDKASQPRHASGNACIKLCYFVEQCRNSKEPRLRDLAFSEKACIDLFNFYIEWNERNQHRSMRQVLELLTSLVSLNSDRESTDSITKAILQRVLSIIIHQSAQPLAKPAFKSLECFLGKGTISTAALIGCYEGHIASIQSDSDTSSEKDSLWDSFMAEVFSWLTLPDVSPAAGKLLVTLFVKLGGEAGRSLSLVANHTVLWQRWIRAGLSRHPETLENIKNYLFPPLFKLDRSGSILFLGDLNSQGSISGLQIEESNAQSLLQLAAIEVGKKLGLMEETSTFVRQRDSKKKPIVLDESAIGELLTHTLDTVRSLAFSVLVSSSSSIRPFSKLALNLLQTYMSILYADTDAKFRNEILSNTRHMIERLRGALAYMTRELENTRFLLDMDESSGSAAQVRSREVFNEINNSLKLHERFVQWYLEFLFGELIPTASYQRHITALKAFTLLIRSGILGHNSSSTVPKVHENATTWPFTIKLFTSGNMRLLLDLLMDPFEDVRISAGVVLKSASWDDFKLDAVVDTLTAPNHLQCHADLSRQEISIRTSSISTQSLNLSSLSSTNHVTPSPQALLDFIDRAQDAASRTGRADYGDGFARSWEILYCLCTSSDGRLKLLEDLIGQLERKVDIAEEDLARAVVEAPLHGSFAALNFIWDAVDYSNSLAGSSNQQLGITRWDSLHSRMVECCKRSWNVVRGILCNDSPEGHLPSDIDEIDSVGTKDILSYSFRATHESSNLMRNLIGKLKLKWNNGSPVLSVQVFSDIGHLTFEQLSNLRHRGAFSTVSLTFTRCCQLTQFLTPNLEPDQKLLEQWYQGALQCISEQASTTRRSAGIPALITGILSSNAQKPGFENVMDDLMGMARTPVKLSRADETNLPQVHSMNCLKEIFRSSLLGKRADNDIAECLQIAADSLNSEVWAIRNCGLLLLRSLIDALFGTNESKVAIDAGWDGRSVKLSYDKYPALPALLIKLLDADTSLVQSMLAPKISSVESMFPALDIVRRAGPPTTHRKEIFRSVSQHLGSKVWHVREIAARTMCTMLLHSDWLSEVIKLMESSAGSTNRLHGVLMAVKFVLDRRLALHFESAIDGLDQLASFLESPKMWTYFKSGCPEILAAYLEVSNSIARILIFSRKSRNISTQLKIGSIMDQLFFRDTYEEFLGLIKTYPTITVSIRGTECSVNTALACNAILHRSVFSSALREDTLCLQNVIAFATTLDIDVVLAAVEVIPDTWGNHTSVGTLLGLIKTYMGAIEATKSPEVRATAIFNLAEVVDRMLGRIDLKNFKSNQNSQLARELHHTSLDLNEMVQNEIQGLGTLLQNGMKTPSLSNAEIRISGSLLNLFNRAFDTFQSRMEAWGKLLGVAGASTNDVGTRHAAAAALASFYSNPCLESYMLNDECVLPSMFSLYDTLNDDDDEIRNMSAQTVSALLQKSLIPLAARLELAEYVSKIHARAPSFAWNMVYRMTGSKLETVDNIGFRLKPIGGQLQKAMREDDSLFVEEEQNLFVDEVREAKLWSKIFKDTALNTHNGERVDFDVENTWSQPHTALATWVIDGLLTGCSLLNKDDGPLGWTSKPAVFSLLTRLLLCANATIQRHERLATSATGRSVAGNRTIGGIIFALNQFVSFSKEKKIHESLLLIVRGKSLLPLVALRRVVPDSSS</sequence>
<dbReference type="InterPro" id="IPR016024">
    <property type="entry name" value="ARM-type_fold"/>
</dbReference>
<dbReference type="Pfam" id="PF25151">
    <property type="entry name" value="TPR_Trm732_C"/>
    <property type="match status" value="1"/>
</dbReference>